<dbReference type="AlphaFoldDB" id="A0A1E5T4R3"/>
<dbReference type="PROSITE" id="PS51186">
    <property type="entry name" value="GNAT"/>
    <property type="match status" value="1"/>
</dbReference>
<sequence length="146" mass="16493">MSYDIVEGSIPEALSVLKALPEFDVLKTTAHYREKIGNKASLVLLAKKDGNLIGCKVGYDRFSDGSFYSSLGGVIPDFRKLGIAQKLADRQEQWAREKGYQSIKFKTLNRHKSMIIFAIKNGFEIYGLKPKDELGNYRIEMIKSLL</sequence>
<evidence type="ECO:0000259" key="1">
    <source>
        <dbReference type="PROSITE" id="PS51186"/>
    </source>
</evidence>
<dbReference type="RefSeq" id="WP_069833684.1">
    <property type="nucleotide sequence ID" value="NZ_MDGQ01000003.1"/>
</dbReference>
<keyword evidence="3" id="KW-1185">Reference proteome</keyword>
<dbReference type="EMBL" id="MDGQ01000003">
    <property type="protein sequence ID" value="OEK06373.1"/>
    <property type="molecule type" value="Genomic_DNA"/>
</dbReference>
<dbReference type="OrthoDB" id="9812289at2"/>
<reference evidence="2 3" key="1">
    <citation type="submission" date="2016-08" db="EMBL/GenBank/DDBJ databases">
        <title>Draft genome of Fabibacter sp. strain SK-8.</title>
        <authorList>
            <person name="Wong S.-K."/>
            <person name="Hamasaki K."/>
            <person name="Yoshizawa S."/>
        </authorList>
    </citation>
    <scope>NUCLEOTIDE SEQUENCE [LARGE SCALE GENOMIC DNA]</scope>
    <source>
        <strain evidence="2 3">SK-8</strain>
    </source>
</reference>
<dbReference type="Gene3D" id="3.40.630.30">
    <property type="match status" value="1"/>
</dbReference>
<evidence type="ECO:0000313" key="2">
    <source>
        <dbReference type="EMBL" id="OEK06373.1"/>
    </source>
</evidence>
<dbReference type="Pfam" id="PF00583">
    <property type="entry name" value="Acetyltransf_1"/>
    <property type="match status" value="1"/>
</dbReference>
<organism evidence="2 3">
    <name type="scientific">Roseivirga misakiensis</name>
    <dbReference type="NCBI Taxonomy" id="1563681"/>
    <lineage>
        <taxon>Bacteria</taxon>
        <taxon>Pseudomonadati</taxon>
        <taxon>Bacteroidota</taxon>
        <taxon>Cytophagia</taxon>
        <taxon>Cytophagales</taxon>
        <taxon>Roseivirgaceae</taxon>
        <taxon>Roseivirga</taxon>
    </lineage>
</organism>
<dbReference type="CDD" id="cd04301">
    <property type="entry name" value="NAT_SF"/>
    <property type="match status" value="1"/>
</dbReference>
<gene>
    <name evidence="2" type="ORF">BFP71_01470</name>
</gene>
<dbReference type="GO" id="GO:0016747">
    <property type="term" value="F:acyltransferase activity, transferring groups other than amino-acyl groups"/>
    <property type="evidence" value="ECO:0007669"/>
    <property type="project" value="InterPro"/>
</dbReference>
<evidence type="ECO:0000313" key="3">
    <source>
        <dbReference type="Proteomes" id="UP000095552"/>
    </source>
</evidence>
<dbReference type="STRING" id="1563681.BFP71_01470"/>
<dbReference type="Proteomes" id="UP000095552">
    <property type="component" value="Unassembled WGS sequence"/>
</dbReference>
<name>A0A1E5T4R3_9BACT</name>
<accession>A0A1E5T4R3</accession>
<protein>
    <recommendedName>
        <fullName evidence="1">N-acetyltransferase domain-containing protein</fullName>
    </recommendedName>
</protein>
<dbReference type="SUPFAM" id="SSF55729">
    <property type="entry name" value="Acyl-CoA N-acyltransferases (Nat)"/>
    <property type="match status" value="1"/>
</dbReference>
<comment type="caution">
    <text evidence="2">The sequence shown here is derived from an EMBL/GenBank/DDBJ whole genome shotgun (WGS) entry which is preliminary data.</text>
</comment>
<feature type="domain" description="N-acetyltransferase" evidence="1">
    <location>
        <begin position="3"/>
        <end position="146"/>
    </location>
</feature>
<dbReference type="InterPro" id="IPR000182">
    <property type="entry name" value="GNAT_dom"/>
</dbReference>
<dbReference type="InterPro" id="IPR016181">
    <property type="entry name" value="Acyl_CoA_acyltransferase"/>
</dbReference>
<proteinExistence type="predicted"/>